<sequence>MADQRARYFRRLRKLRRSARRWSVLGGGLGGATAILTPYSGLGLPDAAWAAAAGGSIALALWRWSDLRALAAQPAPPPPDQRSAEQRLVAAVERLPVGRGVLTGVRRGRSRLALRGSAAARPWARLNRATSTLAGFADRLTGPAAPAVLEAAVAERSLRELANRVAGVEKSLRCAPDESRSALRAAHRNLAEQLDRGVTAYEKLVAAAAGYLAEEGRIAEEHPAAAQLDEATALLHGVATSLAELRVWGDPASGPPTGRSTPQASH</sequence>
<keyword evidence="2" id="KW-1133">Transmembrane helix</keyword>
<accession>A0A7W7SM89</accession>
<dbReference type="NCBIfam" id="NF047839">
    <property type="entry name" value="PspM_Rv2743c"/>
    <property type="match status" value="1"/>
</dbReference>
<gene>
    <name evidence="3" type="ORF">FHR38_001116</name>
</gene>
<feature type="region of interest" description="Disordered" evidence="1">
    <location>
        <begin position="247"/>
        <end position="266"/>
    </location>
</feature>
<dbReference type="Pfam" id="PF25587">
    <property type="entry name" value="Rv2743c"/>
    <property type="match status" value="1"/>
</dbReference>
<dbReference type="RefSeq" id="WP_312881864.1">
    <property type="nucleotide sequence ID" value="NZ_JACHJW010000001.1"/>
</dbReference>
<dbReference type="EMBL" id="JACHJW010000001">
    <property type="protein sequence ID" value="MBB4957383.1"/>
    <property type="molecule type" value="Genomic_DNA"/>
</dbReference>
<reference evidence="3 4" key="1">
    <citation type="submission" date="2020-08" db="EMBL/GenBank/DDBJ databases">
        <title>Sequencing the genomes of 1000 actinobacteria strains.</title>
        <authorList>
            <person name="Klenk H.-P."/>
        </authorList>
    </citation>
    <scope>NUCLEOTIDE SEQUENCE [LARGE SCALE GENOMIC DNA]</scope>
    <source>
        <strain evidence="3 4">DSM 45886</strain>
    </source>
</reference>
<name>A0A7W7SM89_9ACTN</name>
<protein>
    <submittedName>
        <fullName evidence="3">Uncharacterized protein</fullName>
    </submittedName>
</protein>
<proteinExistence type="predicted"/>
<keyword evidence="2" id="KW-0472">Membrane</keyword>
<evidence type="ECO:0000256" key="1">
    <source>
        <dbReference type="SAM" id="MobiDB-lite"/>
    </source>
</evidence>
<feature type="transmembrane region" description="Helical" evidence="2">
    <location>
        <begin position="47"/>
        <end position="64"/>
    </location>
</feature>
<organism evidence="3 4">
    <name type="scientific">Micromonospora polyrhachis</name>
    <dbReference type="NCBI Taxonomy" id="1282883"/>
    <lineage>
        <taxon>Bacteria</taxon>
        <taxon>Bacillati</taxon>
        <taxon>Actinomycetota</taxon>
        <taxon>Actinomycetes</taxon>
        <taxon>Micromonosporales</taxon>
        <taxon>Micromonosporaceae</taxon>
        <taxon>Micromonospora</taxon>
    </lineage>
</organism>
<evidence type="ECO:0000313" key="3">
    <source>
        <dbReference type="EMBL" id="MBB4957383.1"/>
    </source>
</evidence>
<comment type="caution">
    <text evidence="3">The sequence shown here is derived from an EMBL/GenBank/DDBJ whole genome shotgun (WGS) entry which is preliminary data.</text>
</comment>
<evidence type="ECO:0000313" key="4">
    <source>
        <dbReference type="Proteomes" id="UP000578819"/>
    </source>
</evidence>
<dbReference type="AlphaFoldDB" id="A0A7W7SM89"/>
<evidence type="ECO:0000256" key="2">
    <source>
        <dbReference type="SAM" id="Phobius"/>
    </source>
</evidence>
<dbReference type="Proteomes" id="UP000578819">
    <property type="component" value="Unassembled WGS sequence"/>
</dbReference>
<feature type="transmembrane region" description="Helical" evidence="2">
    <location>
        <begin position="21"/>
        <end position="41"/>
    </location>
</feature>
<dbReference type="InterPro" id="IPR057952">
    <property type="entry name" value="Rv2743c-like"/>
</dbReference>
<keyword evidence="2" id="KW-0812">Transmembrane</keyword>
<keyword evidence="4" id="KW-1185">Reference proteome</keyword>